<sequence>FDWETITVVCNIHVLTVGHWDGLTEHPRPNGTLIDDYFGSENPHLIVGTLGDDYCDLEYPHLIVGTLGDDYCDLKHPHPAGDIGRRLL</sequence>
<dbReference type="EMBL" id="BGPR01060050">
    <property type="protein sequence ID" value="GBO36003.1"/>
    <property type="molecule type" value="Genomic_DNA"/>
</dbReference>
<dbReference type="Proteomes" id="UP000499080">
    <property type="component" value="Unassembled WGS sequence"/>
</dbReference>
<reference evidence="1 2" key="1">
    <citation type="journal article" date="2019" name="Sci. Rep.">
        <title>Orb-weaving spider Araneus ventricosus genome elucidates the spidroin gene catalogue.</title>
        <authorList>
            <person name="Kono N."/>
            <person name="Nakamura H."/>
            <person name="Ohtoshi R."/>
            <person name="Moran D.A.P."/>
            <person name="Shinohara A."/>
            <person name="Yoshida Y."/>
            <person name="Fujiwara M."/>
            <person name="Mori M."/>
            <person name="Tomita M."/>
            <person name="Arakawa K."/>
        </authorList>
    </citation>
    <scope>NUCLEOTIDE SEQUENCE [LARGE SCALE GENOMIC DNA]</scope>
</reference>
<keyword evidence="2" id="KW-1185">Reference proteome</keyword>
<name>A0A4Y2WEC2_ARAVE</name>
<proteinExistence type="predicted"/>
<evidence type="ECO:0000313" key="1">
    <source>
        <dbReference type="EMBL" id="GBO36003.1"/>
    </source>
</evidence>
<gene>
    <name evidence="1" type="ORF">AVEN_98271_1</name>
</gene>
<organism evidence="1 2">
    <name type="scientific">Araneus ventricosus</name>
    <name type="common">Orbweaver spider</name>
    <name type="synonym">Epeira ventricosa</name>
    <dbReference type="NCBI Taxonomy" id="182803"/>
    <lineage>
        <taxon>Eukaryota</taxon>
        <taxon>Metazoa</taxon>
        <taxon>Ecdysozoa</taxon>
        <taxon>Arthropoda</taxon>
        <taxon>Chelicerata</taxon>
        <taxon>Arachnida</taxon>
        <taxon>Araneae</taxon>
        <taxon>Araneomorphae</taxon>
        <taxon>Entelegynae</taxon>
        <taxon>Araneoidea</taxon>
        <taxon>Araneidae</taxon>
        <taxon>Araneus</taxon>
    </lineage>
</organism>
<feature type="non-terminal residue" evidence="1">
    <location>
        <position position="1"/>
    </location>
</feature>
<dbReference type="AlphaFoldDB" id="A0A4Y2WEC2"/>
<evidence type="ECO:0000313" key="2">
    <source>
        <dbReference type="Proteomes" id="UP000499080"/>
    </source>
</evidence>
<comment type="caution">
    <text evidence="1">The sequence shown here is derived from an EMBL/GenBank/DDBJ whole genome shotgun (WGS) entry which is preliminary data.</text>
</comment>
<protein>
    <submittedName>
        <fullName evidence="1">Uncharacterized protein</fullName>
    </submittedName>
</protein>
<accession>A0A4Y2WEC2</accession>